<dbReference type="EMBL" id="LTDF01000053">
    <property type="protein sequence ID" value="KXT53666.1"/>
    <property type="molecule type" value="Genomic_DNA"/>
</dbReference>
<gene>
    <name evidence="2" type="ORF">HMPREF2531_01303</name>
</gene>
<evidence type="ECO:0000313" key="2">
    <source>
        <dbReference type="EMBL" id="KXT53666.1"/>
    </source>
</evidence>
<dbReference type="AlphaFoldDB" id="A0A139LQI3"/>
<feature type="region of interest" description="Disordered" evidence="1">
    <location>
        <begin position="130"/>
        <end position="181"/>
    </location>
</feature>
<reference evidence="2 3" key="1">
    <citation type="submission" date="2016-02" db="EMBL/GenBank/DDBJ databases">
        <authorList>
            <person name="Wen L."/>
            <person name="He K."/>
            <person name="Yang H."/>
        </authorList>
    </citation>
    <scope>NUCLEOTIDE SEQUENCE [LARGE SCALE GENOMIC DNA]</scope>
    <source>
        <strain evidence="2 3">KLE1704</strain>
    </source>
</reference>
<proteinExistence type="predicted"/>
<protein>
    <submittedName>
        <fullName evidence="2">Uncharacterized protein</fullName>
    </submittedName>
</protein>
<accession>A0A139LQI3</accession>
<feature type="compositionally biased region" description="Low complexity" evidence="1">
    <location>
        <begin position="153"/>
        <end position="172"/>
    </location>
</feature>
<organism evidence="2">
    <name type="scientific">Bacteroides intestinalis</name>
    <dbReference type="NCBI Taxonomy" id="329854"/>
    <lineage>
        <taxon>Bacteria</taxon>
        <taxon>Pseudomonadati</taxon>
        <taxon>Bacteroidota</taxon>
        <taxon>Bacteroidia</taxon>
        <taxon>Bacteroidales</taxon>
        <taxon>Bacteroidaceae</taxon>
        <taxon>Bacteroides</taxon>
    </lineage>
</organism>
<dbReference type="PATRIC" id="fig|329854.7.peg.1317"/>
<dbReference type="Proteomes" id="UP000070319">
    <property type="component" value="Unassembled WGS sequence"/>
</dbReference>
<sequence length="181" mass="21138">MTNKATHPQILKYTLFHPYFYFRNFYLLTKIQKVMDVNTASQSTTDEQMVDILLVLDKEKKTISAVKGVDENGELQTVPPEKNSELLKFDRHGDFCSNFFSNMMNQLKNPTRFNFFKIPKIELPKITPIIKDNFDHPTPETQKQEVKNEQSNQTQQQVQQPQQKATAQAPQQPDKKVCYRP</sequence>
<feature type="compositionally biased region" description="Basic and acidic residues" evidence="1">
    <location>
        <begin position="132"/>
        <end position="148"/>
    </location>
</feature>
<evidence type="ECO:0000256" key="1">
    <source>
        <dbReference type="SAM" id="MobiDB-lite"/>
    </source>
</evidence>
<name>A0A139LQI3_9BACE</name>
<comment type="caution">
    <text evidence="2">The sequence shown here is derived from an EMBL/GenBank/DDBJ whole genome shotgun (WGS) entry which is preliminary data.</text>
</comment>
<evidence type="ECO:0000313" key="3">
    <source>
        <dbReference type="Proteomes" id="UP000070319"/>
    </source>
</evidence>